<evidence type="ECO:0000313" key="2">
    <source>
        <dbReference type="EMBL" id="NYF78982.1"/>
    </source>
</evidence>
<sequence>MSTTTAPIGAEFAHDEKAFRSKIPYTLHSTNLKGAYSVAAPPDDFDPKTASQLDLIKHGLLWRKPTAEDSPELREAWDRFFSRKWLAKDRIIPKLEPQVGKTHNLKKLPKKMTDGSYLGTVWSGAGGKTGTWTGIIGYWKVPTVSKPSEPQGEEGGWNSSSWLGLDGFFVSDDVLQAGVQQYVNANGVASYVAWYEWYAPAEPGSPAYIYQTNIPNFPVSPGQQVYCSVQYLSNKTGGSISFANEATGQHFSITLAPPPGASFNGSSYEWIMEAPDGGEPYSSLPKFTPVTFTTAVACGSGTTANPLTGDILNLETAGGKVLTSVTVGSDTATISFIG</sequence>
<dbReference type="CDD" id="cd13426">
    <property type="entry name" value="Peptidase_G1"/>
    <property type="match status" value="1"/>
</dbReference>
<dbReference type="Gene3D" id="2.60.120.700">
    <property type="entry name" value="Peptidase G1"/>
    <property type="match status" value="1"/>
</dbReference>
<gene>
    <name evidence="2" type="ORF">HDF17_001269</name>
</gene>
<accession>A0A7Y9PFI9</accession>
<comment type="caution">
    <text evidence="2">The sequence shown here is derived from an EMBL/GenBank/DDBJ whole genome shotgun (WGS) entry which is preliminary data.</text>
</comment>
<reference evidence="2 3" key="1">
    <citation type="submission" date="2020-07" db="EMBL/GenBank/DDBJ databases">
        <title>Genomic Encyclopedia of Type Strains, Phase IV (KMG-V): Genome sequencing to study the core and pangenomes of soil and plant-associated prokaryotes.</title>
        <authorList>
            <person name="Whitman W."/>
        </authorList>
    </citation>
    <scope>NUCLEOTIDE SEQUENCE [LARGE SCALE GENOMIC DNA]</scope>
    <source>
        <strain evidence="2 3">X4EP2</strain>
    </source>
</reference>
<dbReference type="RefSeq" id="WP_179488844.1">
    <property type="nucleotide sequence ID" value="NZ_JACCCW010000001.1"/>
</dbReference>
<dbReference type="GO" id="GO:0006508">
    <property type="term" value="P:proteolysis"/>
    <property type="evidence" value="ECO:0007669"/>
    <property type="project" value="InterPro"/>
</dbReference>
<dbReference type="EMBL" id="JACCCW010000001">
    <property type="protein sequence ID" value="NYF78982.1"/>
    <property type="molecule type" value="Genomic_DNA"/>
</dbReference>
<dbReference type="PANTHER" id="PTHR37536">
    <property type="entry name" value="PUTATIVE (AFU_ORTHOLOGUE AFUA_3G02970)-RELATED"/>
    <property type="match status" value="1"/>
</dbReference>
<feature type="active site" description="Proton acceptor" evidence="1">
    <location>
        <position position="273"/>
    </location>
</feature>
<dbReference type="AlphaFoldDB" id="A0A7Y9PFI9"/>
<organism evidence="2 3">
    <name type="scientific">Granulicella arctica</name>
    <dbReference type="NCBI Taxonomy" id="940613"/>
    <lineage>
        <taxon>Bacteria</taxon>
        <taxon>Pseudomonadati</taxon>
        <taxon>Acidobacteriota</taxon>
        <taxon>Terriglobia</taxon>
        <taxon>Terriglobales</taxon>
        <taxon>Acidobacteriaceae</taxon>
        <taxon>Granulicella</taxon>
    </lineage>
</organism>
<dbReference type="PANTHER" id="PTHR37536:SF1">
    <property type="entry name" value="ASPERGILLOPEPSIN, PUTAITVE (AFU_ORTHOLOGUE AFUA_7G01200)"/>
    <property type="match status" value="1"/>
</dbReference>
<dbReference type="InterPro" id="IPR038656">
    <property type="entry name" value="Peptidase_G1_sf"/>
</dbReference>
<name>A0A7Y9PFI9_9BACT</name>
<dbReference type="Proteomes" id="UP000589520">
    <property type="component" value="Unassembled WGS sequence"/>
</dbReference>
<dbReference type="Pfam" id="PF01828">
    <property type="entry name" value="Peptidase_A4"/>
    <property type="match status" value="1"/>
</dbReference>
<evidence type="ECO:0000313" key="3">
    <source>
        <dbReference type="Proteomes" id="UP000589520"/>
    </source>
</evidence>
<proteinExistence type="predicted"/>
<dbReference type="GO" id="GO:0070007">
    <property type="term" value="F:glutamic-type endopeptidase activity"/>
    <property type="evidence" value="ECO:0007669"/>
    <property type="project" value="InterPro"/>
</dbReference>
<keyword evidence="3" id="KW-1185">Reference proteome</keyword>
<dbReference type="InterPro" id="IPR000250">
    <property type="entry name" value="Peptidase_G1"/>
</dbReference>
<dbReference type="InterPro" id="IPR013320">
    <property type="entry name" value="ConA-like_dom_sf"/>
</dbReference>
<evidence type="ECO:0000256" key="1">
    <source>
        <dbReference type="PIRSR" id="PIRSR600250-50"/>
    </source>
</evidence>
<dbReference type="SUPFAM" id="SSF49899">
    <property type="entry name" value="Concanavalin A-like lectins/glucanases"/>
    <property type="match status" value="1"/>
</dbReference>
<protein>
    <submittedName>
        <fullName evidence="2">Uncharacterized protein</fullName>
    </submittedName>
</protein>